<evidence type="ECO:0000313" key="3">
    <source>
        <dbReference type="Proteomes" id="UP000316541"/>
    </source>
</evidence>
<protein>
    <recommendedName>
        <fullName evidence="1">DUF8094 domain-containing protein</fullName>
    </recommendedName>
</protein>
<sequence length="328" mass="33869">MLRRLTALGLGLVLLAGCGTEGLRETPADPGATSPATVEITTADAQAAFDGLGDLPDAWKNRDCAEIEQLTTGVESTIGSGVCTAARDGYAAPAFRAYDDPEFLLPRREDGEAGAWFAVLARKPQPAYFVFVWADGRWRLGAGPIPLVGKAPNVKDGADGAVFDAEAVPDAAVAARLAPTRHVAFLTDPSGVNGAGVSGVRFASGDPMRRLLVELVGAPGRARPDRLTTDVRIEGPARALALPGGGALVFHALRVVFTQKPGSGRSSLAHPRYRAAVVRAFTGGTATTVTGGEIVVLATKVAKDTTMTTVGMRRVLADITKGSGQGSG</sequence>
<feature type="domain" description="DUF8094" evidence="1">
    <location>
        <begin position="89"/>
        <end position="286"/>
    </location>
</feature>
<evidence type="ECO:0000259" key="1">
    <source>
        <dbReference type="Pfam" id="PF26366"/>
    </source>
</evidence>
<reference evidence="2 3" key="1">
    <citation type="submission" date="2019-07" db="EMBL/GenBank/DDBJ databases">
        <title>Microbispora hainanensis DSM 45428.</title>
        <authorList>
            <person name="Thawai C."/>
        </authorList>
    </citation>
    <scope>NUCLEOTIDE SEQUENCE [LARGE SCALE GENOMIC DNA]</scope>
    <source>
        <strain evidence="2 3">DSM 45428</strain>
    </source>
</reference>
<dbReference type="RefSeq" id="WP_142616589.1">
    <property type="nucleotide sequence ID" value="NZ_VIRM01000002.1"/>
</dbReference>
<accession>A0A544Z4M8</accession>
<dbReference type="Proteomes" id="UP000316541">
    <property type="component" value="Unassembled WGS sequence"/>
</dbReference>
<comment type="caution">
    <text evidence="2">The sequence shown here is derived from an EMBL/GenBank/DDBJ whole genome shotgun (WGS) entry which is preliminary data.</text>
</comment>
<proteinExistence type="predicted"/>
<dbReference type="Pfam" id="PF26366">
    <property type="entry name" value="DUF8094"/>
    <property type="match status" value="1"/>
</dbReference>
<dbReference type="PROSITE" id="PS51257">
    <property type="entry name" value="PROKAR_LIPOPROTEIN"/>
    <property type="match status" value="1"/>
</dbReference>
<dbReference type="EMBL" id="VIRM01000002">
    <property type="protein sequence ID" value="TQS24023.1"/>
    <property type="molecule type" value="Genomic_DNA"/>
</dbReference>
<dbReference type="AlphaFoldDB" id="A0A544Z4M8"/>
<gene>
    <name evidence="2" type="ORF">FLX08_02865</name>
</gene>
<evidence type="ECO:0000313" key="2">
    <source>
        <dbReference type="EMBL" id="TQS24023.1"/>
    </source>
</evidence>
<name>A0A544Z4M8_9ACTN</name>
<dbReference type="InterPro" id="IPR058407">
    <property type="entry name" value="DUF8094"/>
</dbReference>
<organism evidence="2 3">
    <name type="scientific">Microbispora hainanensis</name>
    <dbReference type="NCBI Taxonomy" id="568844"/>
    <lineage>
        <taxon>Bacteria</taxon>
        <taxon>Bacillati</taxon>
        <taxon>Actinomycetota</taxon>
        <taxon>Actinomycetes</taxon>
        <taxon>Streptosporangiales</taxon>
        <taxon>Streptosporangiaceae</taxon>
        <taxon>Microbispora</taxon>
    </lineage>
</organism>